<comment type="caution">
    <text evidence="1">The sequence shown here is derived from an EMBL/GenBank/DDBJ whole genome shotgun (WGS) entry which is preliminary data.</text>
</comment>
<reference evidence="1" key="1">
    <citation type="journal article" date="2015" name="Genome Biol. Evol.">
        <title>Organellar Genomes of White Spruce (Picea glauca): Assembly and Annotation.</title>
        <authorList>
            <person name="Jackman S.D."/>
            <person name="Warren R.L."/>
            <person name="Gibb E.A."/>
            <person name="Vandervalk B.P."/>
            <person name="Mohamadi H."/>
            <person name="Chu J."/>
            <person name="Raymond A."/>
            <person name="Pleasance S."/>
            <person name="Coope R."/>
            <person name="Wildung M.R."/>
            <person name="Ritland C.E."/>
            <person name="Bousquet J."/>
            <person name="Jones S.J."/>
            <person name="Bohlmann J."/>
            <person name="Birol I."/>
        </authorList>
    </citation>
    <scope>NUCLEOTIDE SEQUENCE [LARGE SCALE GENOMIC DNA]</scope>
    <source>
        <tissue evidence="1">Flushing bud</tissue>
    </source>
</reference>
<protein>
    <submittedName>
        <fullName evidence="1">Uncharacterized protein</fullName>
    </submittedName>
</protein>
<keyword evidence="1" id="KW-0496">Mitochondrion</keyword>
<proteinExistence type="predicted"/>
<gene>
    <name evidence="1" type="ORF">ABT39_MTgene1069</name>
</gene>
<evidence type="ECO:0000313" key="1">
    <source>
        <dbReference type="EMBL" id="KUM51223.1"/>
    </source>
</evidence>
<accession>A0A101M589</accession>
<sequence>MKRKGAGFNFAFFSVLAKLQIFSSSLIILSRSLVYIKTNEAALYLKSVQPIPACPTEGRSSVALFCFSKIQWERDVIPSASTAWLLLEMRDLKPRLEMCWSMPPHFVHCLTRGVRVQPTRPPDCLFLVGEPID</sequence>
<geneLocation type="mitochondrion" evidence="1"/>
<name>A0A101M589_PICGL</name>
<organism evidence="1">
    <name type="scientific">Picea glauca</name>
    <name type="common">White spruce</name>
    <name type="synonym">Pinus glauca</name>
    <dbReference type="NCBI Taxonomy" id="3330"/>
    <lineage>
        <taxon>Eukaryota</taxon>
        <taxon>Viridiplantae</taxon>
        <taxon>Streptophyta</taxon>
        <taxon>Embryophyta</taxon>
        <taxon>Tracheophyta</taxon>
        <taxon>Spermatophyta</taxon>
        <taxon>Pinopsida</taxon>
        <taxon>Pinidae</taxon>
        <taxon>Conifers I</taxon>
        <taxon>Pinales</taxon>
        <taxon>Pinaceae</taxon>
        <taxon>Picea</taxon>
    </lineage>
</organism>
<dbReference type="AlphaFoldDB" id="A0A101M589"/>
<dbReference type="EMBL" id="LKAM01000001">
    <property type="protein sequence ID" value="KUM51223.1"/>
    <property type="molecule type" value="Genomic_DNA"/>
</dbReference>